<name>A0A811XZI0_NYCPR</name>
<evidence type="ECO:0000313" key="3">
    <source>
        <dbReference type="EMBL" id="CAD7670353.1"/>
    </source>
</evidence>
<dbReference type="InterPro" id="IPR019265">
    <property type="entry name" value="RTRAF"/>
</dbReference>
<accession>A0A811XZI0</accession>
<comment type="similarity">
    <text evidence="1">Belongs to the RTRAF family.</text>
</comment>
<dbReference type="Proteomes" id="UP000645828">
    <property type="component" value="Unassembled WGS sequence"/>
</dbReference>
<evidence type="ECO:0000256" key="1">
    <source>
        <dbReference type="ARBA" id="ARBA00008602"/>
    </source>
</evidence>
<keyword evidence="4" id="KW-1185">Reference proteome</keyword>
<sequence length="233" mass="26383">MFQGKLMMALDYHSPAGFNCRGILRNIHSSDWPKFFEKYLRDANCPFKIQGRQETINWLLGLADLVRDNNQNGNVEAFINLDPCWCPNNPDFKAGLMALAKLLQVNGLPMALDKHVLGFDTLRELQTKIHEAVVAVQTVTADPKTDHRLGNILGFQLRTYLVQLGTKHDLACVQKSNVTFLREESQKINYILGIYHNCFSLIKSREAVGWDRVGNEQLSSGFSTLVHIFFSGN</sequence>
<comment type="caution">
    <text evidence="3">The sequence shown here is derived from an EMBL/GenBank/DDBJ whole genome shotgun (WGS) entry which is preliminary data.</text>
</comment>
<gene>
    <name evidence="3" type="ORF">NYPRO_LOCUS3148</name>
</gene>
<dbReference type="AlphaFoldDB" id="A0A811XZI0"/>
<dbReference type="Pfam" id="PF10036">
    <property type="entry name" value="RLL"/>
    <property type="match status" value="2"/>
</dbReference>
<proteinExistence type="inferred from homology"/>
<dbReference type="PANTHER" id="PTHR15924">
    <property type="entry name" value="CLE"/>
    <property type="match status" value="1"/>
</dbReference>
<dbReference type="EMBL" id="CAJHUB010000657">
    <property type="protein sequence ID" value="CAD7670353.1"/>
    <property type="molecule type" value="Genomic_DNA"/>
</dbReference>
<evidence type="ECO:0000313" key="4">
    <source>
        <dbReference type="Proteomes" id="UP000645828"/>
    </source>
</evidence>
<reference evidence="3" key="1">
    <citation type="submission" date="2020-12" db="EMBL/GenBank/DDBJ databases">
        <authorList>
            <consortium name="Molecular Ecology Group"/>
        </authorList>
    </citation>
    <scope>NUCLEOTIDE SEQUENCE</scope>
    <source>
        <strain evidence="3">TBG_1078</strain>
    </source>
</reference>
<organism evidence="3 4">
    <name type="scientific">Nyctereutes procyonoides</name>
    <name type="common">Raccoon dog</name>
    <name type="synonym">Canis procyonoides</name>
    <dbReference type="NCBI Taxonomy" id="34880"/>
    <lineage>
        <taxon>Eukaryota</taxon>
        <taxon>Metazoa</taxon>
        <taxon>Chordata</taxon>
        <taxon>Craniata</taxon>
        <taxon>Vertebrata</taxon>
        <taxon>Euteleostomi</taxon>
        <taxon>Mammalia</taxon>
        <taxon>Eutheria</taxon>
        <taxon>Laurasiatheria</taxon>
        <taxon>Carnivora</taxon>
        <taxon>Caniformia</taxon>
        <taxon>Canidae</taxon>
        <taxon>Nyctereutes</taxon>
    </lineage>
</organism>
<evidence type="ECO:0000256" key="2">
    <source>
        <dbReference type="ARBA" id="ARBA00015365"/>
    </source>
</evidence>
<protein>
    <recommendedName>
        <fullName evidence="2">RNA transcription, translation and transport factor protein</fullName>
    </recommendedName>
</protein>